<reference evidence="2 3" key="1">
    <citation type="journal article" date="2024" name="Ann. Entomol. Soc. Am.">
        <title>Genomic analyses of the southern and eastern yellowjacket wasps (Hymenoptera: Vespidae) reveal evolutionary signatures of social life.</title>
        <authorList>
            <person name="Catto M.A."/>
            <person name="Caine P.B."/>
            <person name="Orr S.E."/>
            <person name="Hunt B.G."/>
            <person name="Goodisman M.A.D."/>
        </authorList>
    </citation>
    <scope>NUCLEOTIDE SEQUENCE [LARGE SCALE GENOMIC DNA]</scope>
    <source>
        <strain evidence="2">233</strain>
        <tissue evidence="2">Head and thorax</tissue>
    </source>
</reference>
<evidence type="ECO:0000256" key="1">
    <source>
        <dbReference type="SAM" id="MobiDB-lite"/>
    </source>
</evidence>
<feature type="region of interest" description="Disordered" evidence="1">
    <location>
        <begin position="100"/>
        <end position="152"/>
    </location>
</feature>
<evidence type="ECO:0000313" key="3">
    <source>
        <dbReference type="Proteomes" id="UP001607302"/>
    </source>
</evidence>
<comment type="caution">
    <text evidence="2">The sequence shown here is derived from an EMBL/GenBank/DDBJ whole genome shotgun (WGS) entry which is preliminary data.</text>
</comment>
<gene>
    <name evidence="2" type="ORF">V1478_003603</name>
</gene>
<dbReference type="EMBL" id="JAUDFV010000074">
    <property type="protein sequence ID" value="KAL2733905.1"/>
    <property type="molecule type" value="Genomic_DNA"/>
</dbReference>
<sequence length="152" mass="17083">MGELRLCVRAHEYYPSKTLLTSENLRKTSLCLKRGRESLINTSAQIECIVLKHKTPRELDSASKSFKPDNRQSAIFNEHKDITASKQGCVQSYLVPLKDIPGSSERGPAFPERPTSNDQFPAVPISEHLQKESPLEGTCQKPPANYTHNHKL</sequence>
<dbReference type="Proteomes" id="UP001607302">
    <property type="component" value="Unassembled WGS sequence"/>
</dbReference>
<proteinExistence type="predicted"/>
<evidence type="ECO:0000313" key="2">
    <source>
        <dbReference type="EMBL" id="KAL2733905.1"/>
    </source>
</evidence>
<protein>
    <submittedName>
        <fullName evidence="2">Uncharacterized protein</fullName>
    </submittedName>
</protein>
<keyword evidence="3" id="KW-1185">Reference proteome</keyword>
<dbReference type="AlphaFoldDB" id="A0ABD2BMM9"/>
<accession>A0ABD2BMM9</accession>
<name>A0ABD2BMM9_VESSQ</name>
<organism evidence="2 3">
    <name type="scientific">Vespula squamosa</name>
    <name type="common">Southern yellow jacket</name>
    <name type="synonym">Wasp</name>
    <dbReference type="NCBI Taxonomy" id="30214"/>
    <lineage>
        <taxon>Eukaryota</taxon>
        <taxon>Metazoa</taxon>
        <taxon>Ecdysozoa</taxon>
        <taxon>Arthropoda</taxon>
        <taxon>Hexapoda</taxon>
        <taxon>Insecta</taxon>
        <taxon>Pterygota</taxon>
        <taxon>Neoptera</taxon>
        <taxon>Endopterygota</taxon>
        <taxon>Hymenoptera</taxon>
        <taxon>Apocrita</taxon>
        <taxon>Aculeata</taxon>
        <taxon>Vespoidea</taxon>
        <taxon>Vespidae</taxon>
        <taxon>Vespinae</taxon>
        <taxon>Vespula</taxon>
    </lineage>
</organism>